<dbReference type="Proteomes" id="UP001153069">
    <property type="component" value="Unassembled WGS sequence"/>
</dbReference>
<feature type="region of interest" description="Disordered" evidence="4">
    <location>
        <begin position="1"/>
        <end position="61"/>
    </location>
</feature>
<dbReference type="OrthoDB" id="6425924at2759"/>
<organism evidence="6 7">
    <name type="scientific">Seminavis robusta</name>
    <dbReference type="NCBI Taxonomy" id="568900"/>
    <lineage>
        <taxon>Eukaryota</taxon>
        <taxon>Sar</taxon>
        <taxon>Stramenopiles</taxon>
        <taxon>Ochrophyta</taxon>
        <taxon>Bacillariophyta</taxon>
        <taxon>Bacillariophyceae</taxon>
        <taxon>Bacillariophycidae</taxon>
        <taxon>Naviculales</taxon>
        <taxon>Naviculaceae</taxon>
        <taxon>Seminavis</taxon>
    </lineage>
</organism>
<evidence type="ECO:0000259" key="5">
    <source>
        <dbReference type="PROSITE" id="PS52002"/>
    </source>
</evidence>
<gene>
    <name evidence="6" type="ORF">SEMRO_1077_G238660.1</name>
</gene>
<dbReference type="InterPro" id="IPR027141">
    <property type="entry name" value="LSm4/Sm_D1/D3"/>
</dbReference>
<evidence type="ECO:0000256" key="1">
    <source>
        <dbReference type="ARBA" id="ARBA00004123"/>
    </source>
</evidence>
<evidence type="ECO:0000256" key="4">
    <source>
        <dbReference type="SAM" id="MobiDB-lite"/>
    </source>
</evidence>
<evidence type="ECO:0000313" key="6">
    <source>
        <dbReference type="EMBL" id="CAB9520145.1"/>
    </source>
</evidence>
<evidence type="ECO:0000256" key="2">
    <source>
        <dbReference type="ARBA" id="ARBA00023242"/>
    </source>
</evidence>
<dbReference type="Gene3D" id="2.30.30.100">
    <property type="match status" value="1"/>
</dbReference>
<dbReference type="GO" id="GO:0003723">
    <property type="term" value="F:RNA binding"/>
    <property type="evidence" value="ECO:0007669"/>
    <property type="project" value="InterPro"/>
</dbReference>
<reference evidence="6" key="1">
    <citation type="submission" date="2020-06" db="EMBL/GenBank/DDBJ databases">
        <authorList>
            <consortium name="Plant Systems Biology data submission"/>
        </authorList>
    </citation>
    <scope>NUCLEOTIDE SEQUENCE</scope>
    <source>
        <strain evidence="6">D6</strain>
    </source>
</reference>
<protein>
    <submittedName>
        <fullName evidence="6">FAD binding domain</fullName>
    </submittedName>
</protein>
<evidence type="ECO:0000313" key="7">
    <source>
        <dbReference type="Proteomes" id="UP001153069"/>
    </source>
</evidence>
<proteinExistence type="predicted"/>
<name>A0A9N8EKH9_9STRA</name>
<keyword evidence="3" id="KW-0687">Ribonucleoprotein</keyword>
<comment type="caution">
    <text evidence="6">The sequence shown here is derived from an EMBL/GenBank/DDBJ whole genome shotgun (WGS) entry which is preliminary data.</text>
</comment>
<dbReference type="SUPFAM" id="SSF50182">
    <property type="entry name" value="Sm-like ribonucleoproteins"/>
    <property type="match status" value="1"/>
</dbReference>
<dbReference type="AlphaFoldDB" id="A0A9N8EKH9"/>
<accession>A0A9N8EKH9</accession>
<dbReference type="GO" id="GO:0006396">
    <property type="term" value="P:RNA processing"/>
    <property type="evidence" value="ECO:0007669"/>
    <property type="project" value="InterPro"/>
</dbReference>
<keyword evidence="7" id="KW-1185">Reference proteome</keyword>
<dbReference type="GO" id="GO:0005634">
    <property type="term" value="C:nucleus"/>
    <property type="evidence" value="ECO:0007669"/>
    <property type="project" value="UniProtKB-SubCell"/>
</dbReference>
<comment type="subcellular location">
    <subcellularLocation>
        <location evidence="1">Nucleus</location>
    </subcellularLocation>
</comment>
<dbReference type="InterPro" id="IPR047575">
    <property type="entry name" value="Sm"/>
</dbReference>
<dbReference type="PANTHER" id="PTHR23338">
    <property type="entry name" value="SMALL NUCLEAR RIBONUCLEOPROTEIN SM"/>
    <property type="match status" value="1"/>
</dbReference>
<feature type="compositionally biased region" description="Polar residues" evidence="4">
    <location>
        <begin position="1"/>
        <end position="12"/>
    </location>
</feature>
<dbReference type="GO" id="GO:1990904">
    <property type="term" value="C:ribonucleoprotein complex"/>
    <property type="evidence" value="ECO:0007669"/>
    <property type="project" value="UniProtKB-KW"/>
</dbReference>
<keyword evidence="2" id="KW-0539">Nucleus</keyword>
<feature type="domain" description="Sm" evidence="5">
    <location>
        <begin position="63"/>
        <end position="136"/>
    </location>
</feature>
<evidence type="ECO:0000256" key="3">
    <source>
        <dbReference type="ARBA" id="ARBA00023274"/>
    </source>
</evidence>
<dbReference type="PROSITE" id="PS52002">
    <property type="entry name" value="SM"/>
    <property type="match status" value="1"/>
</dbReference>
<feature type="region of interest" description="Disordered" evidence="4">
    <location>
        <begin position="143"/>
        <end position="179"/>
    </location>
</feature>
<dbReference type="SMART" id="SM00651">
    <property type="entry name" value="Sm"/>
    <property type="match status" value="1"/>
</dbReference>
<dbReference type="Pfam" id="PF01423">
    <property type="entry name" value="LSM"/>
    <property type="match status" value="1"/>
</dbReference>
<sequence length="179" mass="19753">MADNGNYGNNTGKVEGQDPPISQQKAASKEASGGTGKEGAIAKKKSTNDKMPRPTRPRPQHRTLCSLLHYFVGMELSVELKTGRTYRGTLATADEYMNLALDEVEQVEPPSQNNITMITCHIRGPNIRFIHFPSSDLRAAIRTGQDRERAAKQKYQGGKRQSRSVTTGGKAQPDVEQRK</sequence>
<dbReference type="InterPro" id="IPR010920">
    <property type="entry name" value="LSM_dom_sf"/>
</dbReference>
<dbReference type="EMBL" id="CAICTM010001075">
    <property type="protein sequence ID" value="CAB9520145.1"/>
    <property type="molecule type" value="Genomic_DNA"/>
</dbReference>
<dbReference type="InterPro" id="IPR001163">
    <property type="entry name" value="Sm_dom_euk/arc"/>
</dbReference>